<keyword evidence="6 7" id="KW-0472">Membrane</keyword>
<organism evidence="9 10">
    <name type="scientific">Gemmatimonas aurantiaca</name>
    <dbReference type="NCBI Taxonomy" id="173480"/>
    <lineage>
        <taxon>Bacteria</taxon>
        <taxon>Pseudomonadati</taxon>
        <taxon>Gemmatimonadota</taxon>
        <taxon>Gemmatimonadia</taxon>
        <taxon>Gemmatimonadales</taxon>
        <taxon>Gemmatimonadaceae</taxon>
        <taxon>Gemmatimonas</taxon>
    </lineage>
</organism>
<evidence type="ECO:0000259" key="8">
    <source>
        <dbReference type="Pfam" id="PF00999"/>
    </source>
</evidence>
<evidence type="ECO:0000256" key="6">
    <source>
        <dbReference type="ARBA" id="ARBA00023136"/>
    </source>
</evidence>
<dbReference type="PANTHER" id="PTHR32468">
    <property type="entry name" value="CATION/H + ANTIPORTER"/>
    <property type="match status" value="1"/>
</dbReference>
<dbReference type="InterPro" id="IPR038770">
    <property type="entry name" value="Na+/solute_symporter_sf"/>
</dbReference>
<evidence type="ECO:0000256" key="4">
    <source>
        <dbReference type="ARBA" id="ARBA00022989"/>
    </source>
</evidence>
<dbReference type="AlphaFoldDB" id="A0A3D4V955"/>
<evidence type="ECO:0000313" key="10">
    <source>
        <dbReference type="Proteomes" id="UP000264071"/>
    </source>
</evidence>
<evidence type="ECO:0000313" key="9">
    <source>
        <dbReference type="EMBL" id="HCT56857.1"/>
    </source>
</evidence>
<keyword evidence="3 7" id="KW-0812">Transmembrane</keyword>
<keyword evidence="4 7" id="KW-1133">Transmembrane helix</keyword>
<accession>A0A3D4V955</accession>
<protein>
    <submittedName>
        <fullName evidence="9">Cation/H(+) antiporter</fullName>
    </submittedName>
</protein>
<dbReference type="GO" id="GO:0016020">
    <property type="term" value="C:membrane"/>
    <property type="evidence" value="ECO:0007669"/>
    <property type="project" value="UniProtKB-SubCell"/>
</dbReference>
<feature type="transmembrane region" description="Helical" evidence="7">
    <location>
        <begin position="241"/>
        <end position="265"/>
    </location>
</feature>
<evidence type="ECO:0000256" key="7">
    <source>
        <dbReference type="SAM" id="Phobius"/>
    </source>
</evidence>
<dbReference type="Proteomes" id="UP000264071">
    <property type="component" value="Unassembled WGS sequence"/>
</dbReference>
<evidence type="ECO:0000256" key="5">
    <source>
        <dbReference type="ARBA" id="ARBA00023065"/>
    </source>
</evidence>
<reference evidence="9 10" key="1">
    <citation type="journal article" date="2018" name="Nat. Biotechnol.">
        <title>A standardized bacterial taxonomy based on genome phylogeny substantially revises the tree of life.</title>
        <authorList>
            <person name="Parks D.H."/>
            <person name="Chuvochina M."/>
            <person name="Waite D.W."/>
            <person name="Rinke C."/>
            <person name="Skarshewski A."/>
            <person name="Chaumeil P.A."/>
            <person name="Hugenholtz P."/>
        </authorList>
    </citation>
    <scope>NUCLEOTIDE SEQUENCE [LARGE SCALE GENOMIC DNA]</scope>
    <source>
        <strain evidence="9">UBA8844</strain>
    </source>
</reference>
<evidence type="ECO:0000256" key="3">
    <source>
        <dbReference type="ARBA" id="ARBA00022692"/>
    </source>
</evidence>
<feature type="transmembrane region" description="Helical" evidence="7">
    <location>
        <begin position="9"/>
        <end position="28"/>
    </location>
</feature>
<feature type="transmembrane region" description="Helical" evidence="7">
    <location>
        <begin position="209"/>
        <end position="229"/>
    </location>
</feature>
<evidence type="ECO:0000256" key="2">
    <source>
        <dbReference type="ARBA" id="ARBA00022448"/>
    </source>
</evidence>
<feature type="transmembrane region" description="Helical" evidence="7">
    <location>
        <begin position="139"/>
        <end position="161"/>
    </location>
</feature>
<name>A0A3D4V955_9BACT</name>
<evidence type="ECO:0000256" key="1">
    <source>
        <dbReference type="ARBA" id="ARBA00004141"/>
    </source>
</evidence>
<dbReference type="EMBL" id="DPIY01000006">
    <property type="protein sequence ID" value="HCT56857.1"/>
    <property type="molecule type" value="Genomic_DNA"/>
</dbReference>
<dbReference type="PANTHER" id="PTHR32468:SF0">
    <property type="entry name" value="K(+)_H(+) ANTIPORTER 1"/>
    <property type="match status" value="1"/>
</dbReference>
<feature type="transmembrane region" description="Helical" evidence="7">
    <location>
        <begin position="304"/>
        <end position="325"/>
    </location>
</feature>
<comment type="subcellular location">
    <subcellularLocation>
        <location evidence="1">Membrane</location>
        <topology evidence="1">Multi-pass membrane protein</topology>
    </subcellularLocation>
</comment>
<feature type="transmembrane region" description="Helical" evidence="7">
    <location>
        <begin position="455"/>
        <end position="476"/>
    </location>
</feature>
<comment type="caution">
    <text evidence="9">The sequence shown here is derived from an EMBL/GenBank/DDBJ whole genome shotgun (WGS) entry which is preliminary data.</text>
</comment>
<gene>
    <name evidence="9" type="ORF">DGD08_06545</name>
</gene>
<keyword evidence="5" id="KW-0406">Ion transport</keyword>
<dbReference type="OMA" id="TTFSHEG"/>
<feature type="transmembrane region" description="Helical" evidence="7">
    <location>
        <begin position="360"/>
        <end position="378"/>
    </location>
</feature>
<sequence length="500" mass="51429">MSETRVSPLHYLLLVGIPAIVLALVLWFGPDQQSTLATITSNTPHGAVVSAGTSSAVPIAEAATTSAPKATASANVKVGLLVAQLLVVLIAARATGYLLERIGQPSVIGEMLAGILLGPSILGALLPDVSTTLFPAESLGFLSALSQLGVLMFLFLVGLHLDLNSLRRQAGAAVIASHASIAAPFTMGVVLAVWLYPKVAPSNVAFAPFALFVGAAMSVTAFPVLARILEDKGLTKTPLGGLAIACAAVDDVTAWCLLAAVVALVRANGVATTLLFTLGGSLAFVIVMLKVARPMLARLAEKPLVNGRIGASTMGVVIVTVLSSALVTEWLGIHALFGAFLAGVAMPRAHAFPEAVASQLSDLLVILLLPLFFAYTGLRTRFDLIAAGDGLLITVAVLVVAVAGKVGGTAFAARLSGQSWRDAGALGVLMNTRGLMELVVLHMGLDLGVISPELFAMMVVMALVTTVMTAPLLAVVRAPSLSLSDSLLTVSGDHPRPSQR</sequence>
<feature type="transmembrane region" description="Helical" evidence="7">
    <location>
        <begin position="78"/>
        <end position="99"/>
    </location>
</feature>
<dbReference type="InterPro" id="IPR050794">
    <property type="entry name" value="CPA2_transporter"/>
</dbReference>
<dbReference type="InterPro" id="IPR006153">
    <property type="entry name" value="Cation/H_exchanger_TM"/>
</dbReference>
<feature type="transmembrane region" description="Helical" evidence="7">
    <location>
        <begin position="111"/>
        <end position="127"/>
    </location>
</feature>
<feature type="transmembrane region" description="Helical" evidence="7">
    <location>
        <begin position="390"/>
        <end position="413"/>
    </location>
</feature>
<dbReference type="GO" id="GO:0015297">
    <property type="term" value="F:antiporter activity"/>
    <property type="evidence" value="ECO:0007669"/>
    <property type="project" value="InterPro"/>
</dbReference>
<dbReference type="Pfam" id="PF00999">
    <property type="entry name" value="Na_H_Exchanger"/>
    <property type="match status" value="1"/>
</dbReference>
<keyword evidence="2" id="KW-0813">Transport</keyword>
<dbReference type="Gene3D" id="1.20.1530.20">
    <property type="match status" value="1"/>
</dbReference>
<feature type="domain" description="Cation/H+ exchanger transmembrane" evidence="8">
    <location>
        <begin position="94"/>
        <end position="473"/>
    </location>
</feature>
<proteinExistence type="predicted"/>
<dbReference type="GO" id="GO:1902600">
    <property type="term" value="P:proton transmembrane transport"/>
    <property type="evidence" value="ECO:0007669"/>
    <property type="project" value="InterPro"/>
</dbReference>
<feature type="transmembrane region" description="Helical" evidence="7">
    <location>
        <begin position="173"/>
        <end position="197"/>
    </location>
</feature>
<feature type="transmembrane region" description="Helical" evidence="7">
    <location>
        <begin position="271"/>
        <end position="292"/>
    </location>
</feature>